<dbReference type="EMBL" id="JACHMB010000001">
    <property type="protein sequence ID" value="MBB5783248.1"/>
    <property type="molecule type" value="Genomic_DNA"/>
</dbReference>
<accession>A0A7W9GGG7</accession>
<dbReference type="Pfam" id="PF12802">
    <property type="entry name" value="MarR_2"/>
    <property type="match status" value="1"/>
</dbReference>
<dbReference type="PROSITE" id="PS50995">
    <property type="entry name" value="HTH_MARR_2"/>
    <property type="match status" value="1"/>
</dbReference>
<dbReference type="PANTHER" id="PTHR33164">
    <property type="entry name" value="TRANSCRIPTIONAL REGULATOR, MARR FAMILY"/>
    <property type="match status" value="1"/>
</dbReference>
<evidence type="ECO:0000313" key="2">
    <source>
        <dbReference type="EMBL" id="MBB5783248.1"/>
    </source>
</evidence>
<reference evidence="2 3" key="1">
    <citation type="submission" date="2020-08" db="EMBL/GenBank/DDBJ databases">
        <title>Sequencing the genomes of 1000 actinobacteria strains.</title>
        <authorList>
            <person name="Klenk H.-P."/>
        </authorList>
    </citation>
    <scope>NUCLEOTIDE SEQUENCE [LARGE SCALE GENOMIC DNA]</scope>
    <source>
        <strain evidence="2 3">DSM 45507</strain>
    </source>
</reference>
<dbReference type="Proteomes" id="UP000579153">
    <property type="component" value="Unassembled WGS sequence"/>
</dbReference>
<name>A0A7W9GGG7_9ACTN</name>
<organism evidence="2 3">
    <name type="scientific">Nonomuraea jabiensis</name>
    <dbReference type="NCBI Taxonomy" id="882448"/>
    <lineage>
        <taxon>Bacteria</taxon>
        <taxon>Bacillati</taxon>
        <taxon>Actinomycetota</taxon>
        <taxon>Actinomycetes</taxon>
        <taxon>Streptosporangiales</taxon>
        <taxon>Streptosporangiaceae</taxon>
        <taxon>Nonomuraea</taxon>
    </lineage>
</organism>
<dbReference type="RefSeq" id="WP_185076221.1">
    <property type="nucleotide sequence ID" value="NZ_JACHMB010000001.1"/>
</dbReference>
<dbReference type="PRINTS" id="PR00598">
    <property type="entry name" value="HTHMARR"/>
</dbReference>
<keyword evidence="3" id="KW-1185">Reference proteome</keyword>
<feature type="domain" description="HTH marR-type" evidence="1">
    <location>
        <begin position="12"/>
        <end position="147"/>
    </location>
</feature>
<dbReference type="InterPro" id="IPR036390">
    <property type="entry name" value="WH_DNA-bd_sf"/>
</dbReference>
<evidence type="ECO:0000313" key="3">
    <source>
        <dbReference type="Proteomes" id="UP000579153"/>
    </source>
</evidence>
<sequence length="147" mass="15983">MESATDAGAPPGLGFAAALVRMSHLVQHVFADVSRERDVTPQQAQLLCVLTSGDGVGMTDLSRLLHLEKPSLTGLVDRAERRGLVRRVRDDADRRACRVELTPEGEELAVRVHGEIVSRLEALAADLPGEDRLRVADTLTILLAQTR</sequence>
<dbReference type="SMART" id="SM00347">
    <property type="entry name" value="HTH_MARR"/>
    <property type="match status" value="1"/>
</dbReference>
<protein>
    <submittedName>
        <fullName evidence="2">DNA-binding MarR family transcriptional regulator</fullName>
    </submittedName>
</protein>
<proteinExistence type="predicted"/>
<dbReference type="PANTHER" id="PTHR33164:SF107">
    <property type="entry name" value="TRANSCRIPTIONAL REGULATORY PROTEIN"/>
    <property type="match status" value="1"/>
</dbReference>
<dbReference type="GO" id="GO:0006950">
    <property type="term" value="P:response to stress"/>
    <property type="evidence" value="ECO:0007669"/>
    <property type="project" value="TreeGrafter"/>
</dbReference>
<dbReference type="GO" id="GO:0003677">
    <property type="term" value="F:DNA binding"/>
    <property type="evidence" value="ECO:0007669"/>
    <property type="project" value="UniProtKB-KW"/>
</dbReference>
<keyword evidence="2" id="KW-0238">DNA-binding</keyword>
<dbReference type="AlphaFoldDB" id="A0A7W9GGG7"/>
<evidence type="ECO:0000259" key="1">
    <source>
        <dbReference type="PROSITE" id="PS50995"/>
    </source>
</evidence>
<gene>
    <name evidence="2" type="ORF">HD596_010004</name>
</gene>
<dbReference type="SUPFAM" id="SSF46785">
    <property type="entry name" value="Winged helix' DNA-binding domain"/>
    <property type="match status" value="1"/>
</dbReference>
<comment type="caution">
    <text evidence="2">The sequence shown here is derived from an EMBL/GenBank/DDBJ whole genome shotgun (WGS) entry which is preliminary data.</text>
</comment>
<dbReference type="InterPro" id="IPR000835">
    <property type="entry name" value="HTH_MarR-typ"/>
</dbReference>
<dbReference type="GO" id="GO:0003700">
    <property type="term" value="F:DNA-binding transcription factor activity"/>
    <property type="evidence" value="ECO:0007669"/>
    <property type="project" value="InterPro"/>
</dbReference>
<dbReference type="InterPro" id="IPR036388">
    <property type="entry name" value="WH-like_DNA-bd_sf"/>
</dbReference>
<dbReference type="InterPro" id="IPR039422">
    <property type="entry name" value="MarR/SlyA-like"/>
</dbReference>
<dbReference type="Gene3D" id="1.10.10.10">
    <property type="entry name" value="Winged helix-like DNA-binding domain superfamily/Winged helix DNA-binding domain"/>
    <property type="match status" value="1"/>
</dbReference>